<name>A0A2H0R317_9BACT</name>
<dbReference type="InterPro" id="IPR033705">
    <property type="entry name" value="Anticodon_Ia_Val"/>
</dbReference>
<evidence type="ECO:0000256" key="3">
    <source>
        <dbReference type="ARBA" id="ARBA00022741"/>
    </source>
</evidence>
<dbReference type="EMBL" id="PCXM01000017">
    <property type="protein sequence ID" value="PIR40225.1"/>
    <property type="molecule type" value="Genomic_DNA"/>
</dbReference>
<evidence type="ECO:0000256" key="6">
    <source>
        <dbReference type="ARBA" id="ARBA00023146"/>
    </source>
</evidence>
<keyword evidence="5" id="KW-0648">Protein biosynthesis</keyword>
<dbReference type="InterPro" id="IPR013155">
    <property type="entry name" value="M/V/L/I-tRNA-synth_anticd-bd"/>
</dbReference>
<accession>A0A2H0R317</accession>
<evidence type="ECO:0000256" key="8">
    <source>
        <dbReference type="ARBA" id="ARBA00047552"/>
    </source>
</evidence>
<evidence type="ECO:0000256" key="7">
    <source>
        <dbReference type="ARBA" id="ARBA00029936"/>
    </source>
</evidence>
<comment type="caution">
    <text evidence="11">The sequence shown here is derived from an EMBL/GenBank/DDBJ whole genome shotgun (WGS) entry which is preliminary data.</text>
</comment>
<keyword evidence="6" id="KW-0030">Aminoacyl-tRNA synthetase</keyword>
<keyword evidence="2 11" id="KW-0436">Ligase</keyword>
<dbReference type="PANTHER" id="PTHR11946:SF93">
    <property type="entry name" value="VALINE--TRNA LIGASE, CHLOROPLASTIC_MITOCHONDRIAL 2"/>
    <property type="match status" value="1"/>
</dbReference>
<gene>
    <name evidence="11" type="ORF">COV33_00915</name>
</gene>
<proteinExistence type="predicted"/>
<evidence type="ECO:0000256" key="1">
    <source>
        <dbReference type="ARBA" id="ARBA00013169"/>
    </source>
</evidence>
<dbReference type="InterPro" id="IPR009080">
    <property type="entry name" value="tRNAsynth_Ia_anticodon-bd"/>
</dbReference>
<keyword evidence="3" id="KW-0547">Nucleotide-binding</keyword>
<dbReference type="CDD" id="cd07962">
    <property type="entry name" value="Anticodon_Ia_Val"/>
    <property type="match status" value="1"/>
</dbReference>
<comment type="catalytic activity">
    <reaction evidence="8">
        <text>tRNA(Val) + L-valine + ATP = L-valyl-tRNA(Val) + AMP + diphosphate</text>
        <dbReference type="Rhea" id="RHEA:10704"/>
        <dbReference type="Rhea" id="RHEA-COMP:9672"/>
        <dbReference type="Rhea" id="RHEA-COMP:9708"/>
        <dbReference type="ChEBI" id="CHEBI:30616"/>
        <dbReference type="ChEBI" id="CHEBI:33019"/>
        <dbReference type="ChEBI" id="CHEBI:57762"/>
        <dbReference type="ChEBI" id="CHEBI:78442"/>
        <dbReference type="ChEBI" id="CHEBI:78537"/>
        <dbReference type="ChEBI" id="CHEBI:456215"/>
        <dbReference type="EC" id="6.1.1.9"/>
    </reaction>
</comment>
<dbReference type="GO" id="GO:0006438">
    <property type="term" value="P:valyl-tRNA aminoacylation"/>
    <property type="evidence" value="ECO:0007669"/>
    <property type="project" value="InterPro"/>
</dbReference>
<evidence type="ECO:0000313" key="12">
    <source>
        <dbReference type="Proteomes" id="UP000230828"/>
    </source>
</evidence>
<dbReference type="Proteomes" id="UP000230828">
    <property type="component" value="Unassembled WGS sequence"/>
</dbReference>
<dbReference type="SUPFAM" id="SSF52374">
    <property type="entry name" value="Nucleotidylyl transferase"/>
    <property type="match status" value="1"/>
</dbReference>
<dbReference type="GO" id="GO:0005524">
    <property type="term" value="F:ATP binding"/>
    <property type="evidence" value="ECO:0007669"/>
    <property type="project" value="UniProtKB-KW"/>
</dbReference>
<dbReference type="Pfam" id="PF08264">
    <property type="entry name" value="Anticodon_1"/>
    <property type="match status" value="1"/>
</dbReference>
<dbReference type="GO" id="GO:0005829">
    <property type="term" value="C:cytosol"/>
    <property type="evidence" value="ECO:0007669"/>
    <property type="project" value="TreeGrafter"/>
</dbReference>
<evidence type="ECO:0000256" key="4">
    <source>
        <dbReference type="ARBA" id="ARBA00022840"/>
    </source>
</evidence>
<feature type="domain" description="Methionyl/Valyl/Leucyl/Isoleucyl-tRNA synthetase anticodon-binding" evidence="10">
    <location>
        <begin position="100"/>
        <end position="177"/>
    </location>
</feature>
<sequence length="177" mass="20284">MILDKNGKKMSKSNPETAVDPLLTIEKYGADALRMAMIVGVGPGSNNSLSEDKIKAYKHFANKIWNITRFVLENSPRGGLEKNSLRPPLRNFGEENNAHLEKFDSLIKEVTDDMENYRFYLAAEKLYHYTWHTFADIIVEESKTKIKEGGKESESTKNMLGFLLKEQLKLLHPFMPF</sequence>
<reference evidence="11 12" key="1">
    <citation type="submission" date="2017-09" db="EMBL/GenBank/DDBJ databases">
        <title>Depth-based differentiation of microbial function through sediment-hosted aquifers and enrichment of novel symbionts in the deep terrestrial subsurface.</title>
        <authorList>
            <person name="Probst A.J."/>
            <person name="Ladd B."/>
            <person name="Jarett J.K."/>
            <person name="Geller-Mcgrath D.E."/>
            <person name="Sieber C.M."/>
            <person name="Emerson J.B."/>
            <person name="Anantharaman K."/>
            <person name="Thomas B.C."/>
            <person name="Malmstrom R."/>
            <person name="Stieglmeier M."/>
            <person name="Klingl A."/>
            <person name="Woyke T."/>
            <person name="Ryan C.M."/>
            <person name="Banfield J.F."/>
        </authorList>
    </citation>
    <scope>NUCLEOTIDE SEQUENCE [LARGE SCALE GENOMIC DNA]</scope>
    <source>
        <strain evidence="11">CG10_big_fil_rev_8_21_14_0_10_34_34</strain>
    </source>
</reference>
<feature type="domain" description="Aminoacyl-tRNA synthetase class Ia" evidence="9">
    <location>
        <begin position="1"/>
        <end position="39"/>
    </location>
</feature>
<evidence type="ECO:0000256" key="2">
    <source>
        <dbReference type="ARBA" id="ARBA00022598"/>
    </source>
</evidence>
<evidence type="ECO:0000259" key="10">
    <source>
        <dbReference type="Pfam" id="PF08264"/>
    </source>
</evidence>
<dbReference type="AlphaFoldDB" id="A0A2H0R317"/>
<dbReference type="GO" id="GO:0004832">
    <property type="term" value="F:valine-tRNA ligase activity"/>
    <property type="evidence" value="ECO:0007669"/>
    <property type="project" value="UniProtKB-EC"/>
</dbReference>
<protein>
    <recommendedName>
        <fullName evidence="1">valine--tRNA ligase</fullName>
        <ecNumber evidence="1">6.1.1.9</ecNumber>
    </recommendedName>
    <alternativeName>
        <fullName evidence="7">Valyl-tRNA synthetase</fullName>
    </alternativeName>
</protein>
<evidence type="ECO:0000313" key="11">
    <source>
        <dbReference type="EMBL" id="PIR40225.1"/>
    </source>
</evidence>
<dbReference type="InterPro" id="IPR002300">
    <property type="entry name" value="aa-tRNA-synth_Ia"/>
</dbReference>
<dbReference type="PANTHER" id="PTHR11946">
    <property type="entry name" value="VALYL-TRNA SYNTHETASES"/>
    <property type="match status" value="1"/>
</dbReference>
<dbReference type="EC" id="6.1.1.9" evidence="1"/>
<organism evidence="11 12">
    <name type="scientific">Candidatus Zambryskibacteria bacterium CG10_big_fil_rev_8_21_14_0_10_34_34</name>
    <dbReference type="NCBI Taxonomy" id="1975114"/>
    <lineage>
        <taxon>Bacteria</taxon>
        <taxon>Candidatus Zambryskiibacteriota</taxon>
    </lineage>
</organism>
<keyword evidence="4" id="KW-0067">ATP-binding</keyword>
<dbReference type="Gene3D" id="1.10.730.10">
    <property type="entry name" value="Isoleucyl-tRNA Synthetase, Domain 1"/>
    <property type="match status" value="1"/>
</dbReference>
<evidence type="ECO:0000259" key="9">
    <source>
        <dbReference type="Pfam" id="PF00133"/>
    </source>
</evidence>
<dbReference type="SUPFAM" id="SSF47323">
    <property type="entry name" value="Anticodon-binding domain of a subclass of class I aminoacyl-tRNA synthetases"/>
    <property type="match status" value="1"/>
</dbReference>
<dbReference type="InterPro" id="IPR002303">
    <property type="entry name" value="Valyl-tRNA_ligase"/>
</dbReference>
<dbReference type="Pfam" id="PF00133">
    <property type="entry name" value="tRNA-synt_1"/>
    <property type="match status" value="1"/>
</dbReference>
<evidence type="ECO:0000256" key="5">
    <source>
        <dbReference type="ARBA" id="ARBA00022917"/>
    </source>
</evidence>
<feature type="non-terminal residue" evidence="11">
    <location>
        <position position="177"/>
    </location>
</feature>